<dbReference type="EMBL" id="CP039348">
    <property type="protein sequence ID" value="QCD89161.1"/>
    <property type="molecule type" value="Genomic_DNA"/>
</dbReference>
<name>A0A4D6LKR5_VIGUN</name>
<keyword evidence="3" id="KW-1185">Reference proteome</keyword>
<dbReference type="Proteomes" id="UP000501690">
    <property type="component" value="Linkage Group LG4"/>
</dbReference>
<reference evidence="2 3" key="1">
    <citation type="submission" date="2019-04" db="EMBL/GenBank/DDBJ databases">
        <title>An improved genome assembly and genetic linkage map for asparagus bean, Vigna unguiculata ssp. sesquipedialis.</title>
        <authorList>
            <person name="Xia Q."/>
            <person name="Zhang R."/>
            <person name="Dong Y."/>
        </authorList>
    </citation>
    <scope>NUCLEOTIDE SEQUENCE [LARGE SCALE GENOMIC DNA]</scope>
    <source>
        <tissue evidence="2">Leaf</tissue>
    </source>
</reference>
<evidence type="ECO:0000313" key="2">
    <source>
        <dbReference type="EMBL" id="QCD89161.1"/>
    </source>
</evidence>
<evidence type="ECO:0000256" key="1">
    <source>
        <dbReference type="SAM" id="MobiDB-lite"/>
    </source>
</evidence>
<sequence>MAARRWLEVGKEAPQTRQNSGNVRRSRMVAASWIVDVREKRECYWQQIVVVCMLFGGAATTDDDIVVDDGKVVVVFVQRIFGEEKQCTIREFGKNGEKSDLFRKFL</sequence>
<dbReference type="AlphaFoldDB" id="A0A4D6LKR5"/>
<evidence type="ECO:0000313" key="3">
    <source>
        <dbReference type="Proteomes" id="UP000501690"/>
    </source>
</evidence>
<protein>
    <submittedName>
        <fullName evidence="2">Uncharacterized protein</fullName>
    </submittedName>
</protein>
<proteinExistence type="predicted"/>
<organism evidence="2 3">
    <name type="scientific">Vigna unguiculata</name>
    <name type="common">Cowpea</name>
    <dbReference type="NCBI Taxonomy" id="3917"/>
    <lineage>
        <taxon>Eukaryota</taxon>
        <taxon>Viridiplantae</taxon>
        <taxon>Streptophyta</taxon>
        <taxon>Embryophyta</taxon>
        <taxon>Tracheophyta</taxon>
        <taxon>Spermatophyta</taxon>
        <taxon>Magnoliopsida</taxon>
        <taxon>eudicotyledons</taxon>
        <taxon>Gunneridae</taxon>
        <taxon>Pentapetalae</taxon>
        <taxon>rosids</taxon>
        <taxon>fabids</taxon>
        <taxon>Fabales</taxon>
        <taxon>Fabaceae</taxon>
        <taxon>Papilionoideae</taxon>
        <taxon>50 kb inversion clade</taxon>
        <taxon>NPAAA clade</taxon>
        <taxon>indigoferoid/millettioid clade</taxon>
        <taxon>Phaseoleae</taxon>
        <taxon>Vigna</taxon>
    </lineage>
</organism>
<gene>
    <name evidence="2" type="ORF">DEO72_LG4g100</name>
</gene>
<feature type="region of interest" description="Disordered" evidence="1">
    <location>
        <begin position="1"/>
        <end position="21"/>
    </location>
</feature>
<feature type="compositionally biased region" description="Basic and acidic residues" evidence="1">
    <location>
        <begin position="1"/>
        <end position="11"/>
    </location>
</feature>
<accession>A0A4D6LKR5</accession>